<dbReference type="Proteomes" id="UP000722485">
    <property type="component" value="Unassembled WGS sequence"/>
</dbReference>
<sequence length="1566" mass="176826">MAPNWRPRGPGPIISDDSHKPCFEFKRQGSCKFGNRCRYSHDVQATRRGHAVQPAHNGPRPSRDGKLLEWKRLLEQGPRSANPVISAASCFFQLGLELMEGDVGAAQQAVKLLATEPGLGFIKIVSDQHIPAMTSEAMRLDLWQTEVRPLFSLVTHACVVDSAVLEQQVSEVFNFIRGVGGSRMERVFDYVVRLVKSWPTSSLTTLSRMATVELSLAVLSKVVDCNSTAAFGPGFSRLVSQFAEIINQASTPEEEFSRLQAAKYLDYIQQRREVDDNIPDFQAQSQIPVTRGAFVLRRDLPGLLSADGPRHNNDKEDITQIKIMPTYEEIMSPRGEYLPTSDPSEWHVKGIRGRLDREFRLVREDTIGQLRDSVRDMLEFARNPQERESHRSKNSLRTYTYDFPIAIDVEIHRTGGMEMVVRCNQLPAVQKMNDKRRRDWWMQCKRLQSGALVCIFDVTGSMLFFTVSDTTMRSKDDREARRPQAREDEQTDENDKKPPPLTLSDDSDSLFVRLQLVDPGNYETKQALQWYRNVDKPLRRYLVEFPGVLLASFKHTLAALQQMHDRPNIPFQSLLTPPDSSKPEDGIKAPQYARKAGFVFDLKSVTHSNVPYTINPQRPPDPDQLSTLSTLDPTQSAALLNTLSRELSLIQGPPGTGKSYTGEKIVKVLLANKKKASLGPILCVCYTNHALDQLLEHLLDDGTEQIIRIGSRSKSERLQNLNLRNVVRGFIRTKAEGSGLYAAEHMIKDHVNRGKELLKQLSSCDSWSSVKTFLATEYPRHHAELFGYTEDGWKTVHHQPERVIEKWIHNGPQHPNPNRSPDILRAAPLKTMTFNERRRLHRYWLRGIRDPIISKLVKVHEEYNEEIKHRDRIRGDVDLRCLQQADVVGVTTTGLARSLEVLRKLRCKVMLCEEAGEVLEAHILTALLPSVEHGILIGDHLQLRPQIQNYDLQSTNPRGQQYSLDMSLFERLVQPPHETDLRVPYSVLETQRRMHPSIAELVRSTLYPSLKDADTVKNYPEVVGMKERLFWFHHEQLESKAESNDALSTSHSNNFEVEMTAALVSHLSRQGTYAQGDIAVLTPYLGQLHCLRRRMESMFEICVNERDLEELEALQADGTEVPSPRTSLVSKTTLLKSVRVATVDNFQGEEAKVIVISLVRSNPQSNCGFLRTSNRINVLLSRAQHGMYIIGNSDTYREVSMWADVIKMLARKNKFGSSLELQCPRHPDIPILVSQPDHFVQFSPESGCNLPFTVDFLEMKEYHEVDLDEEPCIFPDCGHFLTVSSMDGQMGMAAHYQLDENGLPEATLGESEPFSMDDKATKVCATCRGPLRNISRYGRIVRRAMLDGATKKFVSWSNDGYLALADRLITELEKLSNTPRLTIVAQSAKKDGSLALPGSRSKQINALKAFVGTERYKSISKFRNQLDTYARNVRKEEQPFQKVAELVRYANIQRGTSKTVQYDSSIVQVKGSLLASVLLLKCDIAIISDFLGSRILDESFSTRAVVQSDVGLDLSVYVEDCEDLIKVAHAMCVLAFLGSITVTGSITNVNPKSFAAFRYSQGTGYG</sequence>
<dbReference type="SUPFAM" id="SSF90229">
    <property type="entry name" value="CCCH zinc finger"/>
    <property type="match status" value="1"/>
</dbReference>
<dbReference type="PROSITE" id="PS50103">
    <property type="entry name" value="ZF_C3H1"/>
    <property type="match status" value="1"/>
</dbReference>
<reference evidence="8" key="1">
    <citation type="submission" date="2020-03" db="EMBL/GenBank/DDBJ databases">
        <title>Draft Genome Sequence of Cylindrodendrum hubeiense.</title>
        <authorList>
            <person name="Buettner E."/>
            <person name="Kellner H."/>
        </authorList>
    </citation>
    <scope>NUCLEOTIDE SEQUENCE</scope>
    <source>
        <strain evidence="8">IHI 201604</strain>
    </source>
</reference>
<proteinExistence type="predicted"/>
<keyword evidence="9" id="KW-1185">Reference proteome</keyword>
<keyword evidence="3" id="KW-0067">ATP-binding</keyword>
<dbReference type="PANTHER" id="PTHR10887">
    <property type="entry name" value="DNA2/NAM7 HELICASE FAMILY"/>
    <property type="match status" value="1"/>
</dbReference>
<dbReference type="SUPFAM" id="SSF52540">
    <property type="entry name" value="P-loop containing nucleoside triphosphate hydrolases"/>
    <property type="match status" value="1"/>
</dbReference>
<dbReference type="Gene3D" id="3.40.50.300">
    <property type="entry name" value="P-loop containing nucleotide triphosphate hydrolases"/>
    <property type="match status" value="2"/>
</dbReference>
<dbReference type="Gene3D" id="4.10.1000.10">
    <property type="entry name" value="Zinc finger, CCCH-type"/>
    <property type="match status" value="1"/>
</dbReference>
<feature type="domain" description="C3H1-type" evidence="7">
    <location>
        <begin position="16"/>
        <end position="44"/>
    </location>
</feature>
<dbReference type="InterPro" id="IPR036855">
    <property type="entry name" value="Znf_CCCH_sf"/>
</dbReference>
<dbReference type="InterPro" id="IPR000571">
    <property type="entry name" value="Znf_CCCH"/>
</dbReference>
<dbReference type="PANTHER" id="PTHR10887:SF445">
    <property type="entry name" value="NFX1-TYPE ZINC FINGER-CONTAINING PROTEIN 1"/>
    <property type="match status" value="1"/>
</dbReference>
<feature type="region of interest" description="Disordered" evidence="6">
    <location>
        <begin position="474"/>
        <end position="506"/>
    </location>
</feature>
<dbReference type="InterPro" id="IPR041677">
    <property type="entry name" value="DNA2/NAM7_AAA_11"/>
</dbReference>
<keyword evidence="3" id="KW-0547">Nucleotide-binding</keyword>
<evidence type="ECO:0000313" key="8">
    <source>
        <dbReference type="EMBL" id="KAF7555243.1"/>
    </source>
</evidence>
<dbReference type="OrthoDB" id="2423195at2759"/>
<evidence type="ECO:0000256" key="5">
    <source>
        <dbReference type="PROSITE-ProRule" id="PRU00723"/>
    </source>
</evidence>
<evidence type="ECO:0000256" key="1">
    <source>
        <dbReference type="ARBA" id="ARBA00022723"/>
    </source>
</evidence>
<keyword evidence="4 5" id="KW-0862">Zinc</keyword>
<protein>
    <recommendedName>
        <fullName evidence="7">C3H1-type domain-containing protein</fullName>
    </recommendedName>
</protein>
<evidence type="ECO:0000256" key="2">
    <source>
        <dbReference type="ARBA" id="ARBA00022771"/>
    </source>
</evidence>
<dbReference type="CDD" id="cd17936">
    <property type="entry name" value="EEXXEc_NFX1"/>
    <property type="match status" value="1"/>
</dbReference>
<keyword evidence="2 5" id="KW-0863">Zinc-finger</keyword>
<gene>
    <name evidence="8" type="ORF">G7Z17_g2306</name>
</gene>
<keyword evidence="1 5" id="KW-0479">Metal-binding</keyword>
<dbReference type="GO" id="GO:0008270">
    <property type="term" value="F:zinc ion binding"/>
    <property type="evidence" value="ECO:0007669"/>
    <property type="project" value="UniProtKB-KW"/>
</dbReference>
<dbReference type="InterPro" id="IPR041679">
    <property type="entry name" value="DNA2/NAM7-like_C"/>
</dbReference>
<keyword evidence="3" id="KW-0378">Hydrolase</keyword>
<dbReference type="InterPro" id="IPR027417">
    <property type="entry name" value="P-loop_NTPase"/>
</dbReference>
<name>A0A9P5LKG3_9HYPO</name>
<dbReference type="SMART" id="SM00356">
    <property type="entry name" value="ZnF_C3H1"/>
    <property type="match status" value="1"/>
</dbReference>
<evidence type="ECO:0000313" key="9">
    <source>
        <dbReference type="Proteomes" id="UP000722485"/>
    </source>
</evidence>
<dbReference type="GO" id="GO:0031380">
    <property type="term" value="C:nuclear RNA-directed RNA polymerase complex"/>
    <property type="evidence" value="ECO:0007669"/>
    <property type="project" value="TreeGrafter"/>
</dbReference>
<accession>A0A9P5LKG3</accession>
<comment type="caution">
    <text evidence="8">The sequence shown here is derived from an EMBL/GenBank/DDBJ whole genome shotgun (WGS) entry which is preliminary data.</text>
</comment>
<dbReference type="Pfam" id="PF13087">
    <property type="entry name" value="AAA_12"/>
    <property type="match status" value="1"/>
</dbReference>
<feature type="compositionally biased region" description="Basic and acidic residues" evidence="6">
    <location>
        <begin position="474"/>
        <end position="498"/>
    </location>
</feature>
<dbReference type="Pfam" id="PF00642">
    <property type="entry name" value="zf-CCCH"/>
    <property type="match status" value="1"/>
</dbReference>
<organism evidence="8 9">
    <name type="scientific">Cylindrodendrum hubeiense</name>
    <dbReference type="NCBI Taxonomy" id="595255"/>
    <lineage>
        <taxon>Eukaryota</taxon>
        <taxon>Fungi</taxon>
        <taxon>Dikarya</taxon>
        <taxon>Ascomycota</taxon>
        <taxon>Pezizomycotina</taxon>
        <taxon>Sordariomycetes</taxon>
        <taxon>Hypocreomycetidae</taxon>
        <taxon>Hypocreales</taxon>
        <taxon>Nectriaceae</taxon>
        <taxon>Cylindrodendrum</taxon>
    </lineage>
</organism>
<evidence type="ECO:0000256" key="4">
    <source>
        <dbReference type="ARBA" id="ARBA00022833"/>
    </source>
</evidence>
<dbReference type="GO" id="GO:0031048">
    <property type="term" value="P:regulatory ncRNA-mediated heterochromatin formation"/>
    <property type="evidence" value="ECO:0007669"/>
    <property type="project" value="TreeGrafter"/>
</dbReference>
<evidence type="ECO:0000256" key="3">
    <source>
        <dbReference type="ARBA" id="ARBA00022806"/>
    </source>
</evidence>
<evidence type="ECO:0000259" key="7">
    <source>
        <dbReference type="PROSITE" id="PS50103"/>
    </source>
</evidence>
<dbReference type="FunFam" id="3.40.50.300:FF:001660">
    <property type="entry name" value="NF-X1 finger and helicase protein, putative"/>
    <property type="match status" value="1"/>
</dbReference>
<keyword evidence="3" id="KW-0347">Helicase</keyword>
<dbReference type="GO" id="GO:0004386">
    <property type="term" value="F:helicase activity"/>
    <property type="evidence" value="ECO:0007669"/>
    <property type="project" value="InterPro"/>
</dbReference>
<feature type="zinc finger region" description="C3H1-type" evidence="5">
    <location>
        <begin position="16"/>
        <end position="44"/>
    </location>
</feature>
<dbReference type="Pfam" id="PF13086">
    <property type="entry name" value="AAA_11"/>
    <property type="match status" value="1"/>
</dbReference>
<dbReference type="EMBL" id="JAANBB010000022">
    <property type="protein sequence ID" value="KAF7555243.1"/>
    <property type="molecule type" value="Genomic_DNA"/>
</dbReference>
<dbReference type="InterPro" id="IPR045055">
    <property type="entry name" value="DNA2/NAM7-like"/>
</dbReference>
<dbReference type="InterPro" id="IPR047187">
    <property type="entry name" value="SF1_C_Upf1"/>
</dbReference>
<dbReference type="CDD" id="cd18808">
    <property type="entry name" value="SF1_C_Upf1"/>
    <property type="match status" value="1"/>
</dbReference>
<evidence type="ECO:0000256" key="6">
    <source>
        <dbReference type="SAM" id="MobiDB-lite"/>
    </source>
</evidence>